<dbReference type="EMBL" id="MCFA01000234">
    <property type="protein sequence ID" value="ORX97455.1"/>
    <property type="molecule type" value="Genomic_DNA"/>
</dbReference>
<dbReference type="AlphaFoldDB" id="A0A1Y1YHJ6"/>
<protein>
    <submittedName>
        <fullName evidence="1">Uncharacterized protein</fullName>
    </submittedName>
</protein>
<keyword evidence="2" id="KW-1185">Reference proteome</keyword>
<sequence>MSLFAGECGSSKRCRRRRKAGKRRQTCSRGPSVLARLALNHAARPPICLLIRPSSSSPAEIQSWCSGSEQPIHEKHRYGRPRHPQRISALLPRALACSYNHSEGDLLAEPHLSHFHPRSATCIPPSHTEAPSMSLSAPQTNQLRRLLAINVSSRAVYLCLSFLAVMG</sequence>
<proteinExistence type="predicted"/>
<evidence type="ECO:0000313" key="2">
    <source>
        <dbReference type="Proteomes" id="UP000193144"/>
    </source>
</evidence>
<dbReference type="Proteomes" id="UP000193144">
    <property type="component" value="Unassembled WGS sequence"/>
</dbReference>
<gene>
    <name evidence="1" type="ORF">BCR34DRAFT_166338</name>
</gene>
<reference evidence="1 2" key="1">
    <citation type="submission" date="2016-07" db="EMBL/GenBank/DDBJ databases">
        <title>Pervasive Adenine N6-methylation of Active Genes in Fungi.</title>
        <authorList>
            <consortium name="DOE Joint Genome Institute"/>
            <person name="Mondo S.J."/>
            <person name="Dannebaum R.O."/>
            <person name="Kuo R.C."/>
            <person name="Labutti K."/>
            <person name="Haridas S."/>
            <person name="Kuo A."/>
            <person name="Salamov A."/>
            <person name="Ahrendt S.R."/>
            <person name="Lipzen A."/>
            <person name="Sullivan W."/>
            <person name="Andreopoulos W.B."/>
            <person name="Clum A."/>
            <person name="Lindquist E."/>
            <person name="Daum C."/>
            <person name="Ramamoorthy G.K."/>
            <person name="Gryganskyi A."/>
            <person name="Culley D."/>
            <person name="Magnuson J.K."/>
            <person name="James T.Y."/>
            <person name="O'Malley M.A."/>
            <person name="Stajich J.E."/>
            <person name="Spatafora J.W."/>
            <person name="Visel A."/>
            <person name="Grigoriev I.V."/>
        </authorList>
    </citation>
    <scope>NUCLEOTIDE SEQUENCE [LARGE SCALE GENOMIC DNA]</scope>
    <source>
        <strain evidence="1 2">CBS 115471</strain>
    </source>
</reference>
<evidence type="ECO:0000313" key="1">
    <source>
        <dbReference type="EMBL" id="ORX97455.1"/>
    </source>
</evidence>
<comment type="caution">
    <text evidence="1">The sequence shown here is derived from an EMBL/GenBank/DDBJ whole genome shotgun (WGS) entry which is preliminary data.</text>
</comment>
<organism evidence="1 2">
    <name type="scientific">Clohesyomyces aquaticus</name>
    <dbReference type="NCBI Taxonomy" id="1231657"/>
    <lineage>
        <taxon>Eukaryota</taxon>
        <taxon>Fungi</taxon>
        <taxon>Dikarya</taxon>
        <taxon>Ascomycota</taxon>
        <taxon>Pezizomycotina</taxon>
        <taxon>Dothideomycetes</taxon>
        <taxon>Pleosporomycetidae</taxon>
        <taxon>Pleosporales</taxon>
        <taxon>Lindgomycetaceae</taxon>
        <taxon>Clohesyomyces</taxon>
    </lineage>
</organism>
<name>A0A1Y1YHJ6_9PLEO</name>
<accession>A0A1Y1YHJ6</accession>